<dbReference type="InParanoid" id="A0A6P8HJ55"/>
<proteinExistence type="predicted"/>
<dbReference type="FunCoup" id="A0A6P8HJ55">
    <property type="interactions" value="620"/>
</dbReference>
<dbReference type="AlphaFoldDB" id="A0A6P8HJ55"/>
<name>A0A6P8HJ55_ACTTE</name>
<sequence length="135" mass="14929">MADAEDPFESLLFLEENCHKDGYNEGWIVGQGKGLSVGRGLGIDKGKEIGSEIGYYSGFVSTWLLLIDKSDKKGARVNTQLQNLNSLIDQLSITDPTDENLFANIEKVRAKFKKIISLLGVSPEGRTQETEMLSF</sequence>
<dbReference type="RefSeq" id="XP_031552712.1">
    <property type="nucleotide sequence ID" value="XM_031696852.1"/>
</dbReference>
<evidence type="ECO:0000313" key="2">
    <source>
        <dbReference type="RefSeq" id="XP_031552712.1"/>
    </source>
</evidence>
<dbReference type="InterPro" id="IPR052436">
    <property type="entry name" value="LTO1_adapter"/>
</dbReference>
<dbReference type="GeneID" id="116289910"/>
<dbReference type="Proteomes" id="UP000515163">
    <property type="component" value="Unplaced"/>
</dbReference>
<dbReference type="KEGG" id="aten:116289910"/>
<reference evidence="2" key="1">
    <citation type="submission" date="2025-08" db="UniProtKB">
        <authorList>
            <consortium name="RefSeq"/>
        </authorList>
    </citation>
    <scope>IDENTIFICATION</scope>
    <source>
        <tissue evidence="2">Tentacle</tissue>
    </source>
</reference>
<accession>A0A6P8HJ55</accession>
<protein>
    <submittedName>
        <fullName evidence="2">Protein LTO1 homolog</fullName>
    </submittedName>
</protein>
<dbReference type="OrthoDB" id="48036at2759"/>
<organism evidence="1 2">
    <name type="scientific">Actinia tenebrosa</name>
    <name type="common">Australian red waratah sea anemone</name>
    <dbReference type="NCBI Taxonomy" id="6105"/>
    <lineage>
        <taxon>Eukaryota</taxon>
        <taxon>Metazoa</taxon>
        <taxon>Cnidaria</taxon>
        <taxon>Anthozoa</taxon>
        <taxon>Hexacorallia</taxon>
        <taxon>Actiniaria</taxon>
        <taxon>Actiniidae</taxon>
        <taxon>Actinia</taxon>
    </lineage>
</organism>
<dbReference type="PANTHER" id="PTHR28532">
    <property type="entry name" value="GEO13458P1"/>
    <property type="match status" value="1"/>
</dbReference>
<dbReference type="PANTHER" id="PTHR28532:SF1">
    <property type="entry name" value="ORAL CANCER OVEREXPRESSED 1"/>
    <property type="match status" value="1"/>
</dbReference>
<evidence type="ECO:0000313" key="1">
    <source>
        <dbReference type="Proteomes" id="UP000515163"/>
    </source>
</evidence>
<gene>
    <name evidence="2" type="primary">LOC116289910</name>
</gene>
<keyword evidence="1" id="KW-1185">Reference proteome</keyword>